<reference evidence="3" key="1">
    <citation type="journal article" date="2019" name="Int. J. Syst. Evol. Microbiol.">
        <title>The Global Catalogue of Microorganisms (GCM) 10K type strain sequencing project: providing services to taxonomists for standard genome sequencing and annotation.</title>
        <authorList>
            <consortium name="The Broad Institute Genomics Platform"/>
            <consortium name="The Broad Institute Genome Sequencing Center for Infectious Disease"/>
            <person name="Wu L."/>
            <person name="Ma J."/>
        </authorList>
    </citation>
    <scope>NUCLEOTIDE SEQUENCE [LARGE SCALE GENOMIC DNA]</scope>
    <source>
        <strain evidence="3">NBRC 109019</strain>
    </source>
</reference>
<evidence type="ECO:0000313" key="2">
    <source>
        <dbReference type="EMBL" id="BDZ54676.1"/>
    </source>
</evidence>
<sequence length="154" mass="15839">MVDTSGGTLLAAARAGATVVKPNRDELAETTGLADPVEGAHALLDAGARIAVVSLGADGLLVLDRDHRDRIVRARPPALRGNATGAGDAAVAAVLAELVADEPLDLARLARRATAWSASAVLMPFAGELSPDRDDLAARVEVTDDTDDTLESPR</sequence>
<dbReference type="Proteomes" id="UP001321477">
    <property type="component" value="Chromosome"/>
</dbReference>
<dbReference type="SUPFAM" id="SSF53613">
    <property type="entry name" value="Ribokinase-like"/>
    <property type="match status" value="1"/>
</dbReference>
<dbReference type="Gene3D" id="3.40.1190.20">
    <property type="match status" value="1"/>
</dbReference>
<proteinExistence type="predicted"/>
<dbReference type="PANTHER" id="PTHR46566">
    <property type="entry name" value="1-PHOSPHOFRUCTOKINASE-RELATED"/>
    <property type="match status" value="1"/>
</dbReference>
<feature type="domain" description="Carbohydrate kinase PfkB" evidence="1">
    <location>
        <begin position="9"/>
        <end position="122"/>
    </location>
</feature>
<organism evidence="2 3">
    <name type="scientific">Agromyces marinus</name>
    <dbReference type="NCBI Taxonomy" id="1389020"/>
    <lineage>
        <taxon>Bacteria</taxon>
        <taxon>Bacillati</taxon>
        <taxon>Actinomycetota</taxon>
        <taxon>Actinomycetes</taxon>
        <taxon>Micrococcales</taxon>
        <taxon>Microbacteriaceae</taxon>
        <taxon>Agromyces</taxon>
    </lineage>
</organism>
<name>A0ABM8H1L6_9MICO</name>
<dbReference type="InterPro" id="IPR029056">
    <property type="entry name" value="Ribokinase-like"/>
</dbReference>
<dbReference type="PANTHER" id="PTHR46566:SF5">
    <property type="entry name" value="1-PHOSPHOFRUCTOKINASE"/>
    <property type="match status" value="1"/>
</dbReference>
<dbReference type="EMBL" id="AP027734">
    <property type="protein sequence ID" value="BDZ54676.1"/>
    <property type="molecule type" value="Genomic_DNA"/>
</dbReference>
<evidence type="ECO:0000313" key="3">
    <source>
        <dbReference type="Proteomes" id="UP001321477"/>
    </source>
</evidence>
<dbReference type="RefSeq" id="WP_286328878.1">
    <property type="nucleotide sequence ID" value="NZ_AP027734.1"/>
</dbReference>
<protein>
    <recommendedName>
        <fullName evidence="1">Carbohydrate kinase PfkB domain-containing protein</fullName>
    </recommendedName>
</protein>
<keyword evidence="3" id="KW-1185">Reference proteome</keyword>
<dbReference type="InterPro" id="IPR011611">
    <property type="entry name" value="PfkB_dom"/>
</dbReference>
<gene>
    <name evidence="2" type="ORF">GCM10025870_17490</name>
</gene>
<dbReference type="Pfam" id="PF00294">
    <property type="entry name" value="PfkB"/>
    <property type="match status" value="1"/>
</dbReference>
<evidence type="ECO:0000259" key="1">
    <source>
        <dbReference type="Pfam" id="PF00294"/>
    </source>
</evidence>
<accession>A0ABM8H1L6</accession>